<evidence type="ECO:0000313" key="1">
    <source>
        <dbReference type="EMBL" id="CAB4668712.1"/>
    </source>
</evidence>
<name>A0A6J6M4A9_9ZZZZ</name>
<sequence>MAKNDSGKTERIEYDLAEIYRGIRTRVTDLIASASQESLERVAPATPEWSALGVLAHMVGSTADVIEGRLDGVASDDWTQQQVDLRSTASVEQLLEEWERFSPQVEPLIDSFPRRMQGMFIVDATTHEQDLRGALNAPGARDADAVVYSFDQLSFGIGRQRGDAGALKIIHEAGERVVGEGEATATLRATRFEIIRAAVGRRSTTQIASWNWEGTALPESVVIGMFAPTRSTDLVE</sequence>
<dbReference type="Gene3D" id="1.20.120.450">
    <property type="entry name" value="dinb family like domain"/>
    <property type="match status" value="1"/>
</dbReference>
<dbReference type="EMBL" id="CAEZWM010000201">
    <property type="protein sequence ID" value="CAB4668712.1"/>
    <property type="molecule type" value="Genomic_DNA"/>
</dbReference>
<dbReference type="AlphaFoldDB" id="A0A6J6M4A9"/>
<gene>
    <name evidence="1" type="ORF">UFOPK2242_01339</name>
</gene>
<accession>A0A6J6M4A9</accession>
<protein>
    <submittedName>
        <fullName evidence="1">Unannotated protein</fullName>
    </submittedName>
</protein>
<dbReference type="InterPro" id="IPR034660">
    <property type="entry name" value="DinB/YfiT-like"/>
</dbReference>
<reference evidence="1" key="1">
    <citation type="submission" date="2020-05" db="EMBL/GenBank/DDBJ databases">
        <authorList>
            <person name="Chiriac C."/>
            <person name="Salcher M."/>
            <person name="Ghai R."/>
            <person name="Kavagutti S V."/>
        </authorList>
    </citation>
    <scope>NUCLEOTIDE SEQUENCE</scope>
</reference>
<proteinExistence type="predicted"/>
<organism evidence="1">
    <name type="scientific">freshwater metagenome</name>
    <dbReference type="NCBI Taxonomy" id="449393"/>
    <lineage>
        <taxon>unclassified sequences</taxon>
        <taxon>metagenomes</taxon>
        <taxon>ecological metagenomes</taxon>
    </lineage>
</organism>
<dbReference type="SUPFAM" id="SSF109854">
    <property type="entry name" value="DinB/YfiT-like putative metalloenzymes"/>
    <property type="match status" value="1"/>
</dbReference>